<evidence type="ECO:0000256" key="13">
    <source>
        <dbReference type="SAM" id="MobiDB-lite"/>
    </source>
</evidence>
<name>A0A8H6W0S6_9AGAR</name>
<feature type="coiled-coil region" evidence="12">
    <location>
        <begin position="291"/>
        <end position="385"/>
    </location>
</feature>
<feature type="domain" description="RecF/RecN/SMC N-terminal" evidence="14">
    <location>
        <begin position="103"/>
        <end position="1103"/>
    </location>
</feature>
<dbReference type="GO" id="GO:0016787">
    <property type="term" value="F:hydrolase activity"/>
    <property type="evidence" value="ECO:0007669"/>
    <property type="project" value="UniProtKB-KW"/>
</dbReference>
<dbReference type="Gene3D" id="3.40.50.300">
    <property type="entry name" value="P-loop containing nucleotide triphosphate hydrolases"/>
    <property type="match status" value="2"/>
</dbReference>
<comment type="similarity">
    <text evidence="3">Belongs to the SMC family. SMC6 subfamily.</text>
</comment>
<evidence type="ECO:0000256" key="2">
    <source>
        <dbReference type="ARBA" id="ARBA00004286"/>
    </source>
</evidence>
<feature type="coiled-coil region" evidence="12">
    <location>
        <begin position="936"/>
        <end position="970"/>
    </location>
</feature>
<dbReference type="GO" id="GO:0003684">
    <property type="term" value="F:damaged DNA binding"/>
    <property type="evidence" value="ECO:0007669"/>
    <property type="project" value="TreeGrafter"/>
</dbReference>
<dbReference type="GO" id="GO:0000724">
    <property type="term" value="P:double-strand break repair via homologous recombination"/>
    <property type="evidence" value="ECO:0007669"/>
    <property type="project" value="TreeGrafter"/>
</dbReference>
<evidence type="ECO:0000313" key="16">
    <source>
        <dbReference type="Proteomes" id="UP000636479"/>
    </source>
</evidence>
<dbReference type="RefSeq" id="XP_037218219.1">
    <property type="nucleotide sequence ID" value="XM_037364977.1"/>
</dbReference>
<dbReference type="AlphaFoldDB" id="A0A8H6W0S6"/>
<keyword evidence="9" id="KW-0233">DNA recombination</keyword>
<evidence type="ECO:0000256" key="8">
    <source>
        <dbReference type="ARBA" id="ARBA00023054"/>
    </source>
</evidence>
<dbReference type="Proteomes" id="UP000636479">
    <property type="component" value="Unassembled WGS sequence"/>
</dbReference>
<evidence type="ECO:0000313" key="15">
    <source>
        <dbReference type="EMBL" id="KAF7298831.1"/>
    </source>
</evidence>
<feature type="coiled-coil region" evidence="12">
    <location>
        <begin position="708"/>
        <end position="777"/>
    </location>
</feature>
<proteinExistence type="inferred from homology"/>
<keyword evidence="7" id="KW-0067">ATP-binding</keyword>
<evidence type="ECO:0000256" key="6">
    <source>
        <dbReference type="ARBA" id="ARBA00022763"/>
    </source>
</evidence>
<evidence type="ECO:0000256" key="9">
    <source>
        <dbReference type="ARBA" id="ARBA00023172"/>
    </source>
</evidence>
<evidence type="ECO:0000256" key="3">
    <source>
        <dbReference type="ARBA" id="ARBA00006793"/>
    </source>
</evidence>
<dbReference type="Pfam" id="PF02463">
    <property type="entry name" value="SMC_N"/>
    <property type="match status" value="1"/>
</dbReference>
<dbReference type="GO" id="GO:0030915">
    <property type="term" value="C:Smc5-Smc6 complex"/>
    <property type="evidence" value="ECO:0007669"/>
    <property type="project" value="TreeGrafter"/>
</dbReference>
<keyword evidence="16" id="KW-1185">Reference proteome</keyword>
<reference evidence="15" key="1">
    <citation type="submission" date="2020-05" db="EMBL/GenBank/DDBJ databases">
        <title>Mycena genomes resolve the evolution of fungal bioluminescence.</title>
        <authorList>
            <person name="Tsai I.J."/>
        </authorList>
    </citation>
    <scope>NUCLEOTIDE SEQUENCE</scope>
    <source>
        <strain evidence="15">171206Taipei</strain>
    </source>
</reference>
<sequence length="1133" mass="127966">MPKRRAAVDSDDEAPSVDGTPASKRARTDESDDESPAPAPNKRGAKSKARRKDESESEEDQDDDEGASGEADREFEEQFGASIRANYESKQKTAGGVAEFGIIEGIELHQFMCHQRLTFSFGPQMNFIIGHNGSGKSAVLTGITVALGGKAASTGRGSGLKSFIREGQNAAEVTIVLKNQGEEAYKPKEYGKSIVINRRFTKEGNSSWKIKSKDGRVISTKKEELAAICDHMNIQVDNPMNVLTQDSARQFLSASSPGDKYKFFLRGTQLSQLSDEYTACLANVSATSRVLVQKKEAIPDLKANLKEATARFQEATKARDQARKVDELKKELAWAHVNTKQAEMEGKQDEVAKQERRLPKIQENLKLAKGKLEEIDEAMIALEEEHDAIGSPDHLQTKKKEVQAKIRTNGEELRRFHEEMKGINREIAQVDSTIKGYQDQIDAEMKRLQADTESARQETQDKIIKAREQQTAAENELEQIRQKISDADTQLGQLKKEGNMAERKANDLRGQIMQCDSAIQNCEKAESDRYAAYGNNIKEVIQRIEQTRWQGQKPLGPLGIHVKLLKPEYGQLLRQQLGQQLTSFAVTHPRDLSTLKKILQDAKNPQTVIHTFSPDLFDYRHGEPPDGVLTVLRALEIDNPHVLRILINKMSIESRVLAPNRKEGEQTLRDLGHGYAWTKDGFNLVRWKEGGESSVPAGGGQVNPMLLAAQATLEIQQYREQKAQHEADYQTATMSVKNLTAQWTTLRKEVDHLNRQQREVDERRHRARTRATQLQNELNADIPIHMGAIQGAMEISQGERATLLKQAEAIAPRRNELDAENIKLTTEKDKIQHEINEFDTVKQAAKEKIMRAVDNRTVLNKDVFHWEKKLTEETKSVDTAKEAAEVVVEEFKQWTAKAEQYCERVETRRSPEIVQRNLHSVQAALQDREKQQGATVEEMTVEVNKAKDRLEKADSDLKQMMTLNKALKESLNARLARWQEFRRHIALRCKIVFSLHLSQRGYYGKVMFDHDKETLQLKVQTDDQAATQGASRDKDPRSLSGGEKSFSTICLLLSLWESIGCPIRCLDEFDVFMDAVNRRISMKMMIDTANSSDKKQYILITPQDMNNIAPGPTVRVQRMSDPERNQGILQFAS</sequence>
<dbReference type="GO" id="GO:0005634">
    <property type="term" value="C:nucleus"/>
    <property type="evidence" value="ECO:0007669"/>
    <property type="project" value="UniProtKB-SubCell"/>
</dbReference>
<keyword evidence="10" id="KW-0234">DNA repair</keyword>
<dbReference type="InterPro" id="IPR027417">
    <property type="entry name" value="P-loop_NTPase"/>
</dbReference>
<feature type="compositionally biased region" description="Polar residues" evidence="13">
    <location>
        <begin position="1021"/>
        <end position="1030"/>
    </location>
</feature>
<dbReference type="EMBL" id="JACAZF010000007">
    <property type="protein sequence ID" value="KAF7298831.1"/>
    <property type="molecule type" value="Genomic_DNA"/>
</dbReference>
<keyword evidence="5" id="KW-0547">Nucleotide-binding</keyword>
<evidence type="ECO:0000256" key="10">
    <source>
        <dbReference type="ARBA" id="ARBA00023204"/>
    </source>
</evidence>
<evidence type="ECO:0000256" key="5">
    <source>
        <dbReference type="ARBA" id="ARBA00022741"/>
    </source>
</evidence>
<comment type="subcellular location">
    <subcellularLocation>
        <location evidence="2">Chromosome</location>
    </subcellularLocation>
    <subcellularLocation>
        <location evidence="1">Nucleus</location>
    </subcellularLocation>
</comment>
<dbReference type="SUPFAM" id="SSF52540">
    <property type="entry name" value="P-loop containing nucleoside triphosphate hydrolases"/>
    <property type="match status" value="2"/>
</dbReference>
<feature type="coiled-coil region" evidence="12">
    <location>
        <begin position="438"/>
        <end position="511"/>
    </location>
</feature>
<evidence type="ECO:0000256" key="11">
    <source>
        <dbReference type="ARBA" id="ARBA00023242"/>
    </source>
</evidence>
<dbReference type="OrthoDB" id="10072614at2759"/>
<dbReference type="GO" id="GO:0005524">
    <property type="term" value="F:ATP binding"/>
    <property type="evidence" value="ECO:0007669"/>
    <property type="project" value="UniProtKB-KW"/>
</dbReference>
<evidence type="ECO:0000256" key="4">
    <source>
        <dbReference type="ARBA" id="ARBA00022454"/>
    </source>
</evidence>
<keyword evidence="4" id="KW-0158">Chromosome</keyword>
<dbReference type="GeneID" id="59347493"/>
<keyword evidence="6" id="KW-0227">DNA damage</keyword>
<evidence type="ECO:0000256" key="1">
    <source>
        <dbReference type="ARBA" id="ARBA00004123"/>
    </source>
</evidence>
<gene>
    <name evidence="15" type="ORF">MIND_00830700</name>
</gene>
<dbReference type="InterPro" id="IPR003395">
    <property type="entry name" value="RecF/RecN/SMC_N"/>
</dbReference>
<organism evidence="15 16">
    <name type="scientific">Mycena indigotica</name>
    <dbReference type="NCBI Taxonomy" id="2126181"/>
    <lineage>
        <taxon>Eukaryota</taxon>
        <taxon>Fungi</taxon>
        <taxon>Dikarya</taxon>
        <taxon>Basidiomycota</taxon>
        <taxon>Agaricomycotina</taxon>
        <taxon>Agaricomycetes</taxon>
        <taxon>Agaricomycetidae</taxon>
        <taxon>Agaricales</taxon>
        <taxon>Marasmiineae</taxon>
        <taxon>Mycenaceae</taxon>
        <taxon>Mycena</taxon>
    </lineage>
</organism>
<feature type="compositionally biased region" description="Acidic residues" evidence="13">
    <location>
        <begin position="55"/>
        <end position="73"/>
    </location>
</feature>
<dbReference type="GO" id="GO:0035861">
    <property type="term" value="C:site of double-strand break"/>
    <property type="evidence" value="ECO:0007669"/>
    <property type="project" value="TreeGrafter"/>
</dbReference>
<keyword evidence="15" id="KW-0378">Hydrolase</keyword>
<accession>A0A8H6W0S6</accession>
<feature type="region of interest" description="Disordered" evidence="13">
    <location>
        <begin position="1"/>
        <end position="73"/>
    </location>
</feature>
<dbReference type="GO" id="GO:0003697">
    <property type="term" value="F:single-stranded DNA binding"/>
    <property type="evidence" value="ECO:0007669"/>
    <property type="project" value="TreeGrafter"/>
</dbReference>
<comment type="caution">
    <text evidence="15">The sequence shown here is derived from an EMBL/GenBank/DDBJ whole genome shotgun (WGS) entry which is preliminary data.</text>
</comment>
<protein>
    <submittedName>
        <fullName evidence="15">p-loop containing nucleoside triphosphate hydrolase protein</fullName>
    </submittedName>
</protein>
<dbReference type="PANTHER" id="PTHR19306:SF6">
    <property type="entry name" value="STRUCTURAL MAINTENANCE OF CHROMOSOMES PROTEIN 6"/>
    <property type="match status" value="1"/>
</dbReference>
<dbReference type="PANTHER" id="PTHR19306">
    <property type="entry name" value="STRUCTURAL MAINTENANCE OF CHROMOSOMES 5,6 SMC5, SMC6"/>
    <property type="match status" value="1"/>
</dbReference>
<evidence type="ECO:0000256" key="12">
    <source>
        <dbReference type="SAM" id="Coils"/>
    </source>
</evidence>
<evidence type="ECO:0000259" key="14">
    <source>
        <dbReference type="Pfam" id="PF02463"/>
    </source>
</evidence>
<keyword evidence="8 12" id="KW-0175">Coiled coil</keyword>
<evidence type="ECO:0000256" key="7">
    <source>
        <dbReference type="ARBA" id="ARBA00022840"/>
    </source>
</evidence>
<feature type="region of interest" description="Disordered" evidence="13">
    <location>
        <begin position="1021"/>
        <end position="1043"/>
    </location>
</feature>
<keyword evidence="11" id="KW-0539">Nucleus</keyword>